<gene>
    <name evidence="2" type="ORF">HUG12_04790</name>
</gene>
<name>A0A7D5L9F0_9EURY</name>
<dbReference type="GO" id="GO:0032259">
    <property type="term" value="P:methylation"/>
    <property type="evidence" value="ECO:0007669"/>
    <property type="project" value="UniProtKB-KW"/>
</dbReference>
<dbReference type="GeneID" id="56036751"/>
<keyword evidence="2" id="KW-0808">Transferase</keyword>
<evidence type="ECO:0000259" key="1">
    <source>
        <dbReference type="Pfam" id="PF08241"/>
    </source>
</evidence>
<protein>
    <submittedName>
        <fullName evidence="2">Class I SAM-dependent methyltransferase</fullName>
    </submittedName>
</protein>
<keyword evidence="2" id="KW-0489">Methyltransferase</keyword>
<dbReference type="SUPFAM" id="SSF53335">
    <property type="entry name" value="S-adenosyl-L-methionine-dependent methyltransferases"/>
    <property type="match status" value="1"/>
</dbReference>
<dbReference type="Gene3D" id="3.40.50.150">
    <property type="entry name" value="Vaccinia Virus protein VP39"/>
    <property type="match status" value="1"/>
</dbReference>
<dbReference type="PANTHER" id="PTHR43591">
    <property type="entry name" value="METHYLTRANSFERASE"/>
    <property type="match status" value="1"/>
</dbReference>
<organism evidence="2 3">
    <name type="scientific">Halorarum salinum</name>
    <dbReference type="NCBI Taxonomy" id="2743089"/>
    <lineage>
        <taxon>Archaea</taxon>
        <taxon>Methanobacteriati</taxon>
        <taxon>Methanobacteriota</taxon>
        <taxon>Stenosarchaea group</taxon>
        <taxon>Halobacteria</taxon>
        <taxon>Halobacteriales</taxon>
        <taxon>Haloferacaceae</taxon>
        <taxon>Halorarum</taxon>
    </lineage>
</organism>
<evidence type="ECO:0000313" key="2">
    <source>
        <dbReference type="EMBL" id="QLG61087.1"/>
    </source>
</evidence>
<dbReference type="OrthoDB" id="190449at2157"/>
<dbReference type="InterPro" id="IPR029063">
    <property type="entry name" value="SAM-dependent_MTases_sf"/>
</dbReference>
<sequence>MISTDEEFDPFSQYAGKGPQYRQRFVRWFHNNRLSDFSSLIDPGNTLLSVGCGNAELESKILSTKFEDIYSVEIHRGRAKIAYEKQLSSIQGSAQLMPFSENSFDAIVAAGTIEHLPDEKEFLKEAYRCLKPNGHLYFTIPIEVGIGGFVRYLAKNFVHPNRNDSPDGLKRYIDYTSEEFFKTVPRNKHGTFHRYYNYVYILNDTKRTFSEVEIQGWPITQLKQLNLILFVKADK</sequence>
<dbReference type="Proteomes" id="UP000509626">
    <property type="component" value="Chromosome"/>
</dbReference>
<dbReference type="GO" id="GO:0008757">
    <property type="term" value="F:S-adenosylmethionine-dependent methyltransferase activity"/>
    <property type="evidence" value="ECO:0007669"/>
    <property type="project" value="InterPro"/>
</dbReference>
<dbReference type="KEGG" id="halu:HUG12_04790"/>
<dbReference type="EMBL" id="CP058579">
    <property type="protein sequence ID" value="QLG61087.1"/>
    <property type="molecule type" value="Genomic_DNA"/>
</dbReference>
<reference evidence="2 3" key="1">
    <citation type="submission" date="2020-06" db="EMBL/GenBank/DDBJ databases">
        <title>NJ-3-1, isolated from saline soil.</title>
        <authorList>
            <person name="Cui H.L."/>
            <person name="Shi X."/>
        </authorList>
    </citation>
    <scope>NUCLEOTIDE SEQUENCE [LARGE SCALE GENOMIC DNA]</scope>
    <source>
        <strain evidence="2 3">NJ-3-1</strain>
    </source>
</reference>
<dbReference type="Pfam" id="PF08241">
    <property type="entry name" value="Methyltransf_11"/>
    <property type="match status" value="1"/>
</dbReference>
<proteinExistence type="predicted"/>
<evidence type="ECO:0000313" key="3">
    <source>
        <dbReference type="Proteomes" id="UP000509626"/>
    </source>
</evidence>
<dbReference type="RefSeq" id="WP_179267671.1">
    <property type="nucleotide sequence ID" value="NZ_CP058579.1"/>
</dbReference>
<dbReference type="InterPro" id="IPR013216">
    <property type="entry name" value="Methyltransf_11"/>
</dbReference>
<dbReference type="AlphaFoldDB" id="A0A7D5L9F0"/>
<dbReference type="CDD" id="cd02440">
    <property type="entry name" value="AdoMet_MTases"/>
    <property type="match status" value="1"/>
</dbReference>
<feature type="domain" description="Methyltransferase type 11" evidence="1">
    <location>
        <begin position="48"/>
        <end position="138"/>
    </location>
</feature>
<accession>A0A7D5L9F0</accession>
<keyword evidence="3" id="KW-1185">Reference proteome</keyword>